<keyword evidence="2" id="KW-0813">Transport</keyword>
<dbReference type="Gene3D" id="3.40.190.10">
    <property type="entry name" value="Periplasmic binding protein-like II"/>
    <property type="match status" value="2"/>
</dbReference>
<keyword evidence="7" id="KW-0675">Receptor</keyword>
<keyword evidence="4 10" id="KW-1133">Transmembrane helix</keyword>
<evidence type="ECO:0000313" key="14">
    <source>
        <dbReference type="Proteomes" id="UP001161497"/>
    </source>
</evidence>
<feature type="domain" description="Solute-binding protein family 3/N-terminal" evidence="11">
    <location>
        <begin position="43"/>
        <end position="366"/>
    </location>
</feature>
<evidence type="ECO:0000313" key="13">
    <source>
        <dbReference type="EMBL" id="CAI9086526.1"/>
    </source>
</evidence>
<protein>
    <submittedName>
        <fullName evidence="13">Ligand-gated ion channel, periplasmic domain</fullName>
    </submittedName>
</protein>
<evidence type="ECO:0000256" key="4">
    <source>
        <dbReference type="ARBA" id="ARBA00022989"/>
    </source>
</evidence>
<proteinExistence type="predicted"/>
<evidence type="ECO:0000256" key="3">
    <source>
        <dbReference type="ARBA" id="ARBA00022692"/>
    </source>
</evidence>
<keyword evidence="8" id="KW-0325">Glycoprotein</keyword>
<dbReference type="Gene3D" id="1.10.287.70">
    <property type="match status" value="1"/>
</dbReference>
<evidence type="ECO:0000256" key="10">
    <source>
        <dbReference type="SAM" id="Phobius"/>
    </source>
</evidence>
<dbReference type="InterPro" id="IPR015683">
    <property type="entry name" value="Ionotropic_Glu_rcpt"/>
</dbReference>
<evidence type="ECO:0000256" key="2">
    <source>
        <dbReference type="ARBA" id="ARBA00022448"/>
    </source>
</evidence>
<dbReference type="PRINTS" id="PR00169">
    <property type="entry name" value="KCHANNEL"/>
</dbReference>
<feature type="domain" description="Ionotropic glutamate receptor C-terminal" evidence="12">
    <location>
        <begin position="43"/>
        <end position="355"/>
    </location>
</feature>
<evidence type="ECO:0000256" key="9">
    <source>
        <dbReference type="ARBA" id="ARBA00023303"/>
    </source>
</evidence>
<dbReference type="SMART" id="SM00079">
    <property type="entry name" value="PBPe"/>
    <property type="match status" value="1"/>
</dbReference>
<dbReference type="EMBL" id="OX458932">
    <property type="protein sequence ID" value="CAI9086526.1"/>
    <property type="molecule type" value="Genomic_DNA"/>
</dbReference>
<dbReference type="InterPro" id="IPR013099">
    <property type="entry name" value="K_chnl_dom"/>
</dbReference>
<feature type="transmembrane region" description="Helical" evidence="10">
    <location>
        <begin position="155"/>
        <end position="176"/>
    </location>
</feature>
<dbReference type="SUPFAM" id="SSF53850">
    <property type="entry name" value="Periplasmic binding protein-like II"/>
    <property type="match status" value="1"/>
</dbReference>
<dbReference type="Pfam" id="PF00497">
    <property type="entry name" value="SBP_bac_3"/>
    <property type="match status" value="1"/>
</dbReference>
<dbReference type="InterPro" id="IPR001320">
    <property type="entry name" value="Iontro_rcpt_C"/>
</dbReference>
<dbReference type="InterPro" id="IPR001638">
    <property type="entry name" value="Solute-binding_3/MltF_N"/>
</dbReference>
<dbReference type="Pfam" id="PF07885">
    <property type="entry name" value="Ion_trans_2"/>
    <property type="match status" value="1"/>
</dbReference>
<evidence type="ECO:0000256" key="5">
    <source>
        <dbReference type="ARBA" id="ARBA00023065"/>
    </source>
</evidence>
<dbReference type="PANTHER" id="PTHR18966">
    <property type="entry name" value="IONOTROPIC GLUTAMATE RECEPTOR"/>
    <property type="match status" value="1"/>
</dbReference>
<evidence type="ECO:0000256" key="8">
    <source>
        <dbReference type="ARBA" id="ARBA00023180"/>
    </source>
</evidence>
<reference evidence="13" key="1">
    <citation type="submission" date="2023-03" db="EMBL/GenBank/DDBJ databases">
        <authorList>
            <person name="Cremers G."/>
            <person name="Picone N."/>
        </authorList>
    </citation>
    <scope>NUCLEOTIDE SEQUENCE</scope>
    <source>
        <strain evidence="13">Sample_alias</strain>
    </source>
</reference>
<evidence type="ECO:0000259" key="11">
    <source>
        <dbReference type="SMART" id="SM00062"/>
    </source>
</evidence>
<evidence type="ECO:0000256" key="1">
    <source>
        <dbReference type="ARBA" id="ARBA00004141"/>
    </source>
</evidence>
<evidence type="ECO:0000256" key="6">
    <source>
        <dbReference type="ARBA" id="ARBA00023136"/>
    </source>
</evidence>
<dbReference type="Proteomes" id="UP001161497">
    <property type="component" value="Chromosome"/>
</dbReference>
<keyword evidence="6 10" id="KW-0472">Membrane</keyword>
<name>A0ABN8XGZ6_9BACT</name>
<organism evidence="13 14">
    <name type="scientific">Candidatus Methylacidiphilum fumarolicum</name>
    <dbReference type="NCBI Taxonomy" id="591154"/>
    <lineage>
        <taxon>Bacteria</taxon>
        <taxon>Pseudomonadati</taxon>
        <taxon>Verrucomicrobiota</taxon>
        <taxon>Methylacidiphilae</taxon>
        <taxon>Methylacidiphilales</taxon>
        <taxon>Methylacidiphilaceae</taxon>
        <taxon>Methylacidiphilum (ex Ratnadevi et al. 2023)</taxon>
    </lineage>
</organism>
<dbReference type="SMART" id="SM00062">
    <property type="entry name" value="PBPb"/>
    <property type="match status" value="1"/>
</dbReference>
<dbReference type="SUPFAM" id="SSF81324">
    <property type="entry name" value="Voltage-gated potassium channels"/>
    <property type="match status" value="1"/>
</dbReference>
<evidence type="ECO:0000256" key="7">
    <source>
        <dbReference type="ARBA" id="ARBA00023170"/>
    </source>
</evidence>
<keyword evidence="5" id="KW-0406">Ion transport</keyword>
<keyword evidence="9" id="KW-0407">Ion channel</keyword>
<sequence>MLNLYKKTLLRKALLSCLFFFFSFHLLFFCSAEVSHPIKTHIQIRVATRNDPPFSVRGIDGEWEGIAVDLWKRIAADLNISYEFIEIPGDQQALIRSLLDKKVDVVVTGMGINIELLKKLAFSYPFLSSGLGVAYRSSPISSLQAVYRFMLNPEFAVVVCGMTLLTLIAGFFVWIFERKKNPHFGGSFIHGIGNAFWWAAVTMTTIGYGDKVPKTVGGRTVAMVWMFVGVVLLSFFTAWITAGVALEKVSLDIIKLKDLSQIRIAAVKNSMGSSYLKKRQIRATLFDTLNSALEALKEKKVDAVLSELEQLRYVIQKDFGGELEVSEKTFVRIDYAFAFRPGEEILQLVDTWMISHLNELKISENHEKY</sequence>
<keyword evidence="3 10" id="KW-0812">Transmembrane</keyword>
<feature type="transmembrane region" description="Helical" evidence="10">
    <location>
        <begin position="221"/>
        <end position="246"/>
    </location>
</feature>
<feature type="transmembrane region" description="Helical" evidence="10">
    <location>
        <begin position="188"/>
        <end position="209"/>
    </location>
</feature>
<accession>A0ABN8XGZ6</accession>
<gene>
    <name evidence="13" type="primary">hisJ</name>
    <name evidence="13" type="ORF">MFUM_2216</name>
</gene>
<evidence type="ECO:0000259" key="12">
    <source>
        <dbReference type="SMART" id="SM00079"/>
    </source>
</evidence>
<keyword evidence="14" id="KW-1185">Reference proteome</keyword>
<comment type="subcellular location">
    <subcellularLocation>
        <location evidence="1">Membrane</location>
        <topology evidence="1">Multi-pass membrane protein</topology>
    </subcellularLocation>
</comment>